<proteinExistence type="predicted"/>
<name>A0A821Y5H0_9NEOP</name>
<evidence type="ECO:0000313" key="1">
    <source>
        <dbReference type="EMBL" id="CAF4957367.1"/>
    </source>
</evidence>
<dbReference type="AlphaFoldDB" id="A0A821Y5H0"/>
<gene>
    <name evidence="1" type="ORF">PMACD_LOCUS16380</name>
</gene>
<protein>
    <submittedName>
        <fullName evidence="1">Uncharacterized protein</fullName>
    </submittedName>
</protein>
<dbReference type="OrthoDB" id="7493956at2759"/>
<keyword evidence="2" id="KW-1185">Reference proteome</keyword>
<reference evidence="1" key="1">
    <citation type="submission" date="2021-02" db="EMBL/GenBank/DDBJ databases">
        <authorList>
            <person name="Steward A R."/>
        </authorList>
    </citation>
    <scope>NUCLEOTIDE SEQUENCE</scope>
</reference>
<comment type="caution">
    <text evidence="1">The sequence shown here is derived from an EMBL/GenBank/DDBJ whole genome shotgun (WGS) entry which is preliminary data.</text>
</comment>
<evidence type="ECO:0000313" key="2">
    <source>
        <dbReference type="Proteomes" id="UP000663880"/>
    </source>
</evidence>
<dbReference type="EMBL" id="CAJOBZ010000082">
    <property type="protein sequence ID" value="CAF4957367.1"/>
    <property type="molecule type" value="Genomic_DNA"/>
</dbReference>
<sequence length="191" mass="21905">MSPYAECDSLSRFGREFKRQLLNIAACACVRRSVSRAQYRPRHDGLAGGVGRCWPYTTLRDAHIKLGSTWDGIGYRRTYEIGTDDFAIAIIEFIRPKASDQEFLSCVDLFPAFNIGLALIGTIRDFTSYKWREGLWYREVRCIRQVRPRSLVIGRAQVTFTRKQDGRRCDMRLTNQLVIVEPNIGIHPGSI</sequence>
<organism evidence="1 2">
    <name type="scientific">Pieris macdunnoughi</name>
    <dbReference type="NCBI Taxonomy" id="345717"/>
    <lineage>
        <taxon>Eukaryota</taxon>
        <taxon>Metazoa</taxon>
        <taxon>Ecdysozoa</taxon>
        <taxon>Arthropoda</taxon>
        <taxon>Hexapoda</taxon>
        <taxon>Insecta</taxon>
        <taxon>Pterygota</taxon>
        <taxon>Neoptera</taxon>
        <taxon>Endopterygota</taxon>
        <taxon>Lepidoptera</taxon>
        <taxon>Glossata</taxon>
        <taxon>Ditrysia</taxon>
        <taxon>Papilionoidea</taxon>
        <taxon>Pieridae</taxon>
        <taxon>Pierinae</taxon>
        <taxon>Pieris</taxon>
    </lineage>
</organism>
<dbReference type="Proteomes" id="UP000663880">
    <property type="component" value="Unassembled WGS sequence"/>
</dbReference>
<accession>A0A821Y5H0</accession>